<protein>
    <submittedName>
        <fullName evidence="1">Uncharacterized protein</fullName>
    </submittedName>
</protein>
<reference evidence="1 2" key="1">
    <citation type="journal article" date="2010" name="ChemBioChem">
        <title>Cloning and characterization of the biosynthetic gene cluster of 16-membered macrolide antibiotic FD-891: involvement of a dual functional cytochrome P450 monooxygenase catalyzing epoxidation and hydroxylation.</title>
        <authorList>
            <person name="Kudo F."/>
            <person name="Motegi A."/>
            <person name="Mizoue K."/>
            <person name="Eguchi T."/>
        </authorList>
    </citation>
    <scope>NUCLEOTIDE SEQUENCE [LARGE SCALE GENOMIC DNA]</scope>
    <source>
        <strain evidence="1 2">A-8890</strain>
    </source>
</reference>
<organism evidence="1 2">
    <name type="scientific">Streptomyces graminofaciens</name>
    <dbReference type="NCBI Taxonomy" id="68212"/>
    <lineage>
        <taxon>Bacteria</taxon>
        <taxon>Bacillati</taxon>
        <taxon>Actinomycetota</taxon>
        <taxon>Actinomycetes</taxon>
        <taxon>Kitasatosporales</taxon>
        <taxon>Streptomycetaceae</taxon>
        <taxon>Streptomyces</taxon>
    </lineage>
</organism>
<evidence type="ECO:0000313" key="1">
    <source>
        <dbReference type="EMBL" id="BBC30811.1"/>
    </source>
</evidence>
<accession>A0ABM7F4Y7</accession>
<sequence>MPDAPGPSHIPAAWRPSLEPLTAQRDITHAHFAPGDTVVIPTGVADGRLSGDVMTIVAPSWHLPTDEDGWRLRNPRGGERTFITAHPRYMIHLSRHCPDCLIFRRALEDYVLRKVPVGSGSFDCGWYSLTHLNQLVHLADARGGR</sequence>
<dbReference type="EMBL" id="AP018448">
    <property type="protein sequence ID" value="BBC30811.1"/>
    <property type="molecule type" value="Genomic_DNA"/>
</dbReference>
<evidence type="ECO:0000313" key="2">
    <source>
        <dbReference type="Proteomes" id="UP001321542"/>
    </source>
</evidence>
<dbReference type="RefSeq" id="WP_286249476.1">
    <property type="nucleotide sequence ID" value="NZ_AP018448.1"/>
</dbReference>
<gene>
    <name evidence="1" type="ORF">SGFS_021050</name>
</gene>
<dbReference type="Proteomes" id="UP001321542">
    <property type="component" value="Chromosome"/>
</dbReference>
<reference evidence="1 2" key="2">
    <citation type="journal article" date="2023" name="ChemBioChem">
        <title>Acyltransferase Domain Exchange between Two Independent Type I Polyketide Synthases in the Same Producer Strain of Macrolide Antibiotics.</title>
        <authorList>
            <person name="Kudo F."/>
            <person name="Kishikawa K."/>
            <person name="Tsuboi K."/>
            <person name="Kido T."/>
            <person name="Usui T."/>
            <person name="Hashimoto J."/>
            <person name="Shin-Ya K."/>
            <person name="Miyanaga A."/>
            <person name="Eguchi T."/>
        </authorList>
    </citation>
    <scope>NUCLEOTIDE SEQUENCE [LARGE SCALE GENOMIC DNA]</scope>
    <source>
        <strain evidence="1 2">A-8890</strain>
    </source>
</reference>
<name>A0ABM7F4Y7_9ACTN</name>
<proteinExistence type="predicted"/>
<keyword evidence="2" id="KW-1185">Reference proteome</keyword>